<gene>
    <name evidence="1" type="ORF">HBF26_14615</name>
</gene>
<evidence type="ECO:0000313" key="1">
    <source>
        <dbReference type="EMBL" id="NID06126.1"/>
    </source>
</evidence>
<dbReference type="EMBL" id="JAAQQR010000006">
    <property type="protein sequence ID" value="NID06126.1"/>
    <property type="molecule type" value="Genomic_DNA"/>
</dbReference>
<organism evidence="1 2">
    <name type="scientific">Luteibacter jiangsuensis</name>
    <dbReference type="NCBI Taxonomy" id="637577"/>
    <lineage>
        <taxon>Bacteria</taxon>
        <taxon>Pseudomonadati</taxon>
        <taxon>Pseudomonadota</taxon>
        <taxon>Gammaproteobacteria</taxon>
        <taxon>Lysobacterales</taxon>
        <taxon>Rhodanobacteraceae</taxon>
        <taxon>Luteibacter</taxon>
    </lineage>
</organism>
<evidence type="ECO:0000313" key="2">
    <source>
        <dbReference type="Proteomes" id="UP001429601"/>
    </source>
</evidence>
<accession>A0ABX0Q8G4</accession>
<keyword evidence="2" id="KW-1185">Reference proteome</keyword>
<comment type="caution">
    <text evidence="1">The sequence shown here is derived from an EMBL/GenBank/DDBJ whole genome shotgun (WGS) entry which is preliminary data.</text>
</comment>
<dbReference type="RefSeq" id="WP_167127969.1">
    <property type="nucleotide sequence ID" value="NZ_JAAQQR010000006.1"/>
</dbReference>
<dbReference type="Proteomes" id="UP001429601">
    <property type="component" value="Unassembled WGS sequence"/>
</dbReference>
<proteinExistence type="predicted"/>
<reference evidence="1 2" key="1">
    <citation type="journal article" date="2011" name="Curr. Microbiol.">
        <title>Luteibacter jiangsuensis sp. nov.: a methamidophos-degrading bacterium isolated from a methamidophos-manufacturing factory.</title>
        <authorList>
            <person name="Wang L."/>
            <person name="Wang G.L."/>
            <person name="Li S.P."/>
            <person name="Jiang J.D."/>
        </authorList>
    </citation>
    <scope>NUCLEOTIDE SEQUENCE [LARGE SCALE GENOMIC DNA]</scope>
    <source>
        <strain evidence="1 2">CGMCC 1.10133</strain>
    </source>
</reference>
<sequence length="80" mass="8893">MPIQHARHVNLRAVLTQLQREGLAGYEEQAQHLGTISGPQLAAMDQGAPIEASFAAQVEWALHRRRGWMDELHGDDPLEA</sequence>
<name>A0ABX0Q8G4_9GAMM</name>
<protein>
    <submittedName>
        <fullName evidence="1">Uncharacterized protein</fullName>
    </submittedName>
</protein>